<feature type="domain" description="Cupin type-1" evidence="1">
    <location>
        <begin position="93"/>
        <end position="252"/>
    </location>
</feature>
<dbReference type="Pfam" id="PF00190">
    <property type="entry name" value="Cupin_1"/>
    <property type="match status" value="2"/>
</dbReference>
<organism evidence="2 3">
    <name type="scientific">Accipiter nisus</name>
    <name type="common">Eurasian sparrowhawk</name>
    <dbReference type="NCBI Taxonomy" id="211598"/>
    <lineage>
        <taxon>Eukaryota</taxon>
        <taxon>Metazoa</taxon>
        <taxon>Chordata</taxon>
        <taxon>Craniata</taxon>
        <taxon>Vertebrata</taxon>
        <taxon>Euteleostomi</taxon>
        <taxon>Archelosauria</taxon>
        <taxon>Archosauria</taxon>
        <taxon>Dinosauria</taxon>
        <taxon>Saurischia</taxon>
        <taxon>Theropoda</taxon>
        <taxon>Coelurosauria</taxon>
        <taxon>Aves</taxon>
        <taxon>Neognathae</taxon>
        <taxon>Neoaves</taxon>
        <taxon>Telluraves</taxon>
        <taxon>Accipitrimorphae</taxon>
        <taxon>Accipitriformes</taxon>
        <taxon>Accipitridae</taxon>
        <taxon>Accipitrinae</taxon>
        <taxon>Accipiter</taxon>
    </lineage>
</organism>
<name>A0A8B9NQD2_9AVES</name>
<dbReference type="AlphaFoldDB" id="A0A8B9NQD2"/>
<protein>
    <recommendedName>
        <fullName evidence="1">Cupin type-1 domain-containing protein</fullName>
    </recommendedName>
</protein>
<dbReference type="Proteomes" id="UP000694541">
    <property type="component" value="Unplaced"/>
</dbReference>
<reference evidence="2" key="2">
    <citation type="submission" date="2025-09" db="UniProtKB">
        <authorList>
            <consortium name="Ensembl"/>
        </authorList>
    </citation>
    <scope>IDENTIFICATION</scope>
</reference>
<evidence type="ECO:0000313" key="3">
    <source>
        <dbReference type="Proteomes" id="UP000694541"/>
    </source>
</evidence>
<dbReference type="Ensembl" id="ENSANIT00000027735.1">
    <property type="protein sequence ID" value="ENSANIP00000026842.1"/>
    <property type="gene ID" value="ENSANIG00000017987.1"/>
</dbReference>
<evidence type="ECO:0000313" key="2">
    <source>
        <dbReference type="Ensembl" id="ENSANIP00000026842.1"/>
    </source>
</evidence>
<dbReference type="InterPro" id="IPR014710">
    <property type="entry name" value="RmlC-like_jellyroll"/>
</dbReference>
<dbReference type="SUPFAM" id="SSF51182">
    <property type="entry name" value="RmlC-like cupins"/>
    <property type="match status" value="1"/>
</dbReference>
<dbReference type="InterPro" id="IPR053297">
    <property type="entry name" value="Dynactin-associated"/>
</dbReference>
<evidence type="ECO:0000259" key="1">
    <source>
        <dbReference type="SMART" id="SM00835"/>
    </source>
</evidence>
<dbReference type="InterPro" id="IPR006045">
    <property type="entry name" value="Cupin_1"/>
</dbReference>
<feature type="domain" description="Cupin type-1" evidence="1">
    <location>
        <begin position="297"/>
        <end position="429"/>
    </location>
</feature>
<dbReference type="SMART" id="SM00835">
    <property type="entry name" value="Cupin_1"/>
    <property type="match status" value="2"/>
</dbReference>
<dbReference type="GO" id="GO:0005794">
    <property type="term" value="C:Golgi apparatus"/>
    <property type="evidence" value="ECO:0007669"/>
    <property type="project" value="TreeGrafter"/>
</dbReference>
<dbReference type="InterPro" id="IPR031379">
    <property type="entry name" value="CLLAC"/>
</dbReference>
<dbReference type="Pfam" id="PF15675">
    <property type="entry name" value="CLLAC"/>
    <property type="match status" value="1"/>
</dbReference>
<accession>A0A8B9NQD2</accession>
<dbReference type="PANTHER" id="PTHR35349:SF4">
    <property type="entry name" value="CUPIN TYPE-1 DOMAIN-CONTAINING PROTEIN"/>
    <property type="match status" value="1"/>
</dbReference>
<reference evidence="2" key="1">
    <citation type="submission" date="2025-08" db="UniProtKB">
        <authorList>
            <consortium name="Ensembl"/>
        </authorList>
    </citation>
    <scope>IDENTIFICATION</scope>
</reference>
<dbReference type="PANTHER" id="PTHR35349">
    <property type="entry name" value="DYNACTIN-ASSOCIATED PROTEIN"/>
    <property type="match status" value="1"/>
</dbReference>
<sequence length="440" mass="49508">MKERKGSWSLMKVFLVCLLACIITTTIGVLALSLVYVKNTAFMKETGVTDDGATSPKPDEKSVDIKYQFLNHLGKSKVYNYPGGEIQWARFRKNINEYESDEEMEFGKSINKHGSKMTFGTLRIKSKGLRAPHWHFNANEHGYLLQGTAWIGVIGADDSVVTTYNVTAGQVIFFPRNTVHWIKNVGSEDCVFLLFFTTHEELQTLDVDDAFFSTPEDIAARALKPQGGVNFIRTFKKQAEDQAINLPPNLNELVQNATYVQSPDKLVWQYFYDLKGSAKYPFPGGIFQWARYRINGTGLNETEKIFSESLNKHENTLTLATLRIFSNGLGQPHFHFNANEMGYVISGCGQAGVILSGVTANFNIGIGDVIFFPVGTQHYIKSLCDEDLLLILAYNTGNQLETLRMNDYFHGTADHILAQLFWKEQAEFKKFPTPAKKSGK</sequence>
<dbReference type="Gene3D" id="2.60.120.10">
    <property type="entry name" value="Jelly Rolls"/>
    <property type="match status" value="2"/>
</dbReference>
<dbReference type="InterPro" id="IPR011051">
    <property type="entry name" value="RmlC_Cupin_sf"/>
</dbReference>
<dbReference type="GO" id="GO:0005886">
    <property type="term" value="C:plasma membrane"/>
    <property type="evidence" value="ECO:0007669"/>
    <property type="project" value="TreeGrafter"/>
</dbReference>
<proteinExistence type="predicted"/>
<keyword evidence="3" id="KW-1185">Reference proteome</keyword>